<dbReference type="EMBL" id="FJ049442">
    <property type="protein sequence ID" value="AFG62715.1"/>
    <property type="molecule type" value="Genomic_DNA"/>
</dbReference>
<sequence>AIDALLQWALVFSAQNDFATGLAICDIILKRNHHHAKTAEIREEMIAGNRVMREVIEVVTKDVGGRGHWFQCPNGHYYVVGECGGPMQTSQCPDCRATVGGESHRPAEGNRHADIDGSSHPAWGNATGLGRAL</sequence>
<evidence type="ECO:0000256" key="5">
    <source>
        <dbReference type="ARBA" id="ARBA00022833"/>
    </source>
</evidence>
<gene>
    <name evidence="14" type="ORF">0_12545_01</name>
</gene>
<dbReference type="EMBL" id="FJ049449">
    <property type="protein sequence ID" value="AFG62720.1"/>
    <property type="molecule type" value="Genomic_DNA"/>
</dbReference>
<dbReference type="EMBL" id="FJ049450">
    <property type="protein sequence ID" value="AFG62725.1"/>
    <property type="molecule type" value="Genomic_DNA"/>
</dbReference>
<evidence type="ECO:0000313" key="10">
    <source>
        <dbReference type="EMBL" id="AFG62711.1"/>
    </source>
</evidence>
<protein>
    <recommendedName>
        <fullName evidence="8">RZ-type domain-containing protein</fullName>
    </recommendedName>
</protein>
<evidence type="ECO:0000313" key="11">
    <source>
        <dbReference type="EMBL" id="AFG62713.1"/>
    </source>
</evidence>
<dbReference type="GO" id="GO:0005737">
    <property type="term" value="C:cytoplasm"/>
    <property type="evidence" value="ECO:0007669"/>
    <property type="project" value="UniProtKB-SubCell"/>
</dbReference>
<dbReference type="InterPro" id="IPR031248">
    <property type="entry name" value="RNF213"/>
</dbReference>
<evidence type="ECO:0000256" key="1">
    <source>
        <dbReference type="ARBA" id="ARBA00004496"/>
    </source>
</evidence>
<dbReference type="EMBL" id="FJ049443">
    <property type="protein sequence ID" value="AFG62710.1"/>
    <property type="molecule type" value="Genomic_DNA"/>
</dbReference>
<dbReference type="EMBL" id="FJ049445">
    <property type="protein sequence ID" value="AFG62713.1"/>
    <property type="molecule type" value="Genomic_DNA"/>
</dbReference>
<dbReference type="AlphaFoldDB" id="H9WL24"/>
<evidence type="ECO:0000313" key="13">
    <source>
        <dbReference type="EMBL" id="AFG62715.1"/>
    </source>
</evidence>
<feature type="region of interest" description="Disordered" evidence="7">
    <location>
        <begin position="99"/>
        <end position="133"/>
    </location>
</feature>
<dbReference type="EMBL" id="FJ049453">
    <property type="protein sequence ID" value="AFG62718.1"/>
    <property type="molecule type" value="Genomic_DNA"/>
</dbReference>
<keyword evidence="2" id="KW-0963">Cytoplasm</keyword>
<dbReference type="EMBL" id="FJ049438">
    <property type="protein sequence ID" value="AFG62717.1"/>
    <property type="molecule type" value="Genomic_DNA"/>
</dbReference>
<keyword evidence="3" id="KW-0479">Metal-binding</keyword>
<dbReference type="PANTHER" id="PTHR22605">
    <property type="entry name" value="RZ-TYPE DOMAIN-CONTAINING PROTEIN"/>
    <property type="match status" value="1"/>
</dbReference>
<feature type="non-terminal residue" evidence="14">
    <location>
        <position position="133"/>
    </location>
</feature>
<proteinExistence type="predicted"/>
<accession>H9WL24</accession>
<feature type="domain" description="RZ-type" evidence="8">
    <location>
        <begin position="47"/>
        <end position="118"/>
    </location>
</feature>
<dbReference type="GO" id="GO:0008270">
    <property type="term" value="F:zinc ion binding"/>
    <property type="evidence" value="ECO:0007669"/>
    <property type="project" value="UniProtKB-KW"/>
</dbReference>
<feature type="compositionally biased region" description="Basic and acidic residues" evidence="7">
    <location>
        <begin position="102"/>
        <end position="117"/>
    </location>
</feature>
<evidence type="ECO:0000259" key="8">
    <source>
        <dbReference type="PROSITE" id="PS51981"/>
    </source>
</evidence>
<organism evidence="14">
    <name type="scientific">Pinus taeda</name>
    <name type="common">Loblolly pine</name>
    <dbReference type="NCBI Taxonomy" id="3352"/>
    <lineage>
        <taxon>Eukaryota</taxon>
        <taxon>Viridiplantae</taxon>
        <taxon>Streptophyta</taxon>
        <taxon>Embryophyta</taxon>
        <taxon>Tracheophyta</taxon>
        <taxon>Spermatophyta</taxon>
        <taxon>Pinopsida</taxon>
        <taxon>Pinidae</taxon>
        <taxon>Conifers I</taxon>
        <taxon>Pinales</taxon>
        <taxon>Pinaceae</taxon>
        <taxon>Pinus</taxon>
        <taxon>Pinus subgen. Pinus</taxon>
    </lineage>
</organism>
<feature type="non-terminal residue" evidence="14">
    <location>
        <position position="1"/>
    </location>
</feature>
<evidence type="ECO:0000256" key="6">
    <source>
        <dbReference type="ARBA" id="ARBA00022859"/>
    </source>
</evidence>
<comment type="subcellular location">
    <subcellularLocation>
        <location evidence="1">Cytoplasm</location>
    </subcellularLocation>
</comment>
<reference evidence="14" key="1">
    <citation type="submission" date="2008-08" db="EMBL/GenBank/DDBJ databases">
        <title>Nucleotide Diversity and Divergence in the Loblolly Pine Gene Space.</title>
        <authorList>
            <person name="Neale D.B."/>
            <person name="Wegrzyn J.L."/>
            <person name="Lee J.M."/>
            <person name="Eckert A.J."/>
            <person name="Liechty J.D."/>
            <person name="Stevens K.A."/>
            <person name="Langley C.H."/>
        </authorList>
    </citation>
    <scope>NUCLEOTIDE SEQUENCE</scope>
    <source>
        <strain evidence="9">5036</strain>
        <strain evidence="15">5038</strain>
        <strain evidence="13">5039</strain>
        <strain evidence="12">5040</strain>
        <strain evidence="14">5042</strain>
        <strain evidence="11">5044</strain>
        <strain evidence="16">5046</strain>
        <strain evidence="18">5047</strain>
        <strain evidence="17">5049</strain>
        <strain evidence="10">5050</strain>
        <tissue evidence="14">Megagametophyte</tissue>
    </source>
</reference>
<evidence type="ECO:0000256" key="3">
    <source>
        <dbReference type="ARBA" id="ARBA00022723"/>
    </source>
</evidence>
<evidence type="ECO:0000313" key="9">
    <source>
        <dbReference type="EMBL" id="AFG62710.1"/>
    </source>
</evidence>
<evidence type="ECO:0000313" key="12">
    <source>
        <dbReference type="EMBL" id="AFG62714.1"/>
    </source>
</evidence>
<dbReference type="EMBL" id="FJ049436">
    <property type="protein sequence ID" value="AFG62714.1"/>
    <property type="molecule type" value="Genomic_DNA"/>
</dbReference>
<evidence type="ECO:0000256" key="7">
    <source>
        <dbReference type="SAM" id="MobiDB-lite"/>
    </source>
</evidence>
<evidence type="ECO:0000313" key="18">
    <source>
        <dbReference type="EMBL" id="AFG62725.1"/>
    </source>
</evidence>
<dbReference type="PROSITE" id="PS51981">
    <property type="entry name" value="ZF_RZ"/>
    <property type="match status" value="1"/>
</dbReference>
<evidence type="ECO:0000256" key="4">
    <source>
        <dbReference type="ARBA" id="ARBA00022771"/>
    </source>
</evidence>
<keyword evidence="5" id="KW-0862">Zinc</keyword>
<evidence type="ECO:0000313" key="16">
    <source>
        <dbReference type="EMBL" id="AFG62720.1"/>
    </source>
</evidence>
<dbReference type="GO" id="GO:0004842">
    <property type="term" value="F:ubiquitin-protein transferase activity"/>
    <property type="evidence" value="ECO:0007669"/>
    <property type="project" value="InterPro"/>
</dbReference>
<evidence type="ECO:0000313" key="17">
    <source>
        <dbReference type="EMBL" id="AFG62721.1"/>
    </source>
</evidence>
<keyword evidence="4" id="KW-0863">Zinc-finger</keyword>
<dbReference type="GO" id="GO:0016887">
    <property type="term" value="F:ATP hydrolysis activity"/>
    <property type="evidence" value="ECO:0007669"/>
    <property type="project" value="InterPro"/>
</dbReference>
<keyword evidence="6" id="KW-0391">Immunity</keyword>
<dbReference type="EMBL" id="FJ049447">
    <property type="protein sequence ID" value="AFG62711.1"/>
    <property type="molecule type" value="Genomic_DNA"/>
</dbReference>
<dbReference type="PANTHER" id="PTHR22605:SF16">
    <property type="entry name" value="E3 UBIQUITIN-PROTEIN LIGASE RNF213"/>
    <property type="match status" value="1"/>
</dbReference>
<evidence type="ECO:0000256" key="2">
    <source>
        <dbReference type="ARBA" id="ARBA00022490"/>
    </source>
</evidence>
<evidence type="ECO:0000313" key="14">
    <source>
        <dbReference type="EMBL" id="AFG62717.1"/>
    </source>
</evidence>
<dbReference type="Pfam" id="PF20173">
    <property type="entry name" value="ZnF_RZ-type"/>
    <property type="match status" value="1"/>
</dbReference>
<dbReference type="GO" id="GO:0002376">
    <property type="term" value="P:immune system process"/>
    <property type="evidence" value="ECO:0007669"/>
    <property type="project" value="UniProtKB-KW"/>
</dbReference>
<evidence type="ECO:0000313" key="15">
    <source>
        <dbReference type="EMBL" id="AFG62718.1"/>
    </source>
</evidence>
<dbReference type="InterPro" id="IPR046439">
    <property type="entry name" value="ZF_RZ_dom"/>
</dbReference>
<name>H9WL24_PINTA</name>
<dbReference type="EMBL" id="FJ049448">
    <property type="protein sequence ID" value="AFG62721.1"/>
    <property type="molecule type" value="Genomic_DNA"/>
</dbReference>